<gene>
    <name evidence="1" type="ORF">SteCoe_9494</name>
</gene>
<comment type="caution">
    <text evidence="1">The sequence shown here is derived from an EMBL/GenBank/DDBJ whole genome shotgun (WGS) entry which is preliminary data.</text>
</comment>
<reference evidence="1 2" key="1">
    <citation type="submission" date="2016-11" db="EMBL/GenBank/DDBJ databases">
        <title>The macronuclear genome of Stentor coeruleus: a giant cell with tiny introns.</title>
        <authorList>
            <person name="Slabodnick M."/>
            <person name="Ruby J.G."/>
            <person name="Reiff S.B."/>
            <person name="Swart E.C."/>
            <person name="Gosai S."/>
            <person name="Prabakaran S."/>
            <person name="Witkowska E."/>
            <person name="Larue G.E."/>
            <person name="Fisher S."/>
            <person name="Freeman R.M."/>
            <person name="Gunawardena J."/>
            <person name="Chu W."/>
            <person name="Stover N.A."/>
            <person name="Gregory B.D."/>
            <person name="Nowacki M."/>
            <person name="Derisi J."/>
            <person name="Roy S.W."/>
            <person name="Marshall W.F."/>
            <person name="Sood P."/>
        </authorList>
    </citation>
    <scope>NUCLEOTIDE SEQUENCE [LARGE SCALE GENOMIC DNA]</scope>
    <source>
        <strain evidence="1">WM001</strain>
    </source>
</reference>
<dbReference type="Proteomes" id="UP000187209">
    <property type="component" value="Unassembled WGS sequence"/>
</dbReference>
<accession>A0A1R2CHN8</accession>
<keyword evidence="2" id="KW-1185">Reference proteome</keyword>
<evidence type="ECO:0000313" key="1">
    <source>
        <dbReference type="EMBL" id="OMJ88542.1"/>
    </source>
</evidence>
<organism evidence="1 2">
    <name type="scientific">Stentor coeruleus</name>
    <dbReference type="NCBI Taxonomy" id="5963"/>
    <lineage>
        <taxon>Eukaryota</taxon>
        <taxon>Sar</taxon>
        <taxon>Alveolata</taxon>
        <taxon>Ciliophora</taxon>
        <taxon>Postciliodesmatophora</taxon>
        <taxon>Heterotrichea</taxon>
        <taxon>Heterotrichida</taxon>
        <taxon>Stentoridae</taxon>
        <taxon>Stentor</taxon>
    </lineage>
</organism>
<proteinExistence type="predicted"/>
<sequence>MGSCGSKQNFFSHLVFNFPTIYSWIAKTAVIVIGDTKSDILNLISFLSNSIHSNFTFESYEAQPYNLPLIVEDQNHIYFAFHIFFEESPSSNDLLRILLIKQIIEEFSSFCIIQTIKQSHFKTDSKKSIIRNKLIFFKKVFTMDILSSKMITVITKAKPSFTKIYSKVEIQELLNTLSLFPFDKLNIITFSKDKSSNSEFKRLKILNKIKSKALFYINQMKYEVSPYSLYKPLREGKKKKFIPIPGRLYYIQNIRKNCFLFLSGDLEGGDRVTEAKPDFEIRSIFQISKKGLGYILTHEYYRMALFVTDVYKYKNERILEGHLSIMLKSFFKIIETDNGWIFKSKEYKEYVYVSDDMWNGDYMVKTSKNITSKSYFRIKEVDS</sequence>
<dbReference type="AlphaFoldDB" id="A0A1R2CHN8"/>
<dbReference type="EMBL" id="MPUH01000148">
    <property type="protein sequence ID" value="OMJ88542.1"/>
    <property type="molecule type" value="Genomic_DNA"/>
</dbReference>
<evidence type="ECO:0000313" key="2">
    <source>
        <dbReference type="Proteomes" id="UP000187209"/>
    </source>
</evidence>
<name>A0A1R2CHN8_9CILI</name>
<protein>
    <submittedName>
        <fullName evidence="1">Uncharacterized protein</fullName>
    </submittedName>
</protein>